<dbReference type="Proteomes" id="UP000277928">
    <property type="component" value="Unassembled WGS sequence"/>
</dbReference>
<evidence type="ECO:0000313" key="2">
    <source>
        <dbReference type="EMBL" id="VDK77081.1"/>
    </source>
</evidence>
<dbReference type="EMBL" id="UYRX01000193">
    <property type="protein sequence ID" value="VDK77081.1"/>
    <property type="molecule type" value="Genomic_DNA"/>
</dbReference>
<dbReference type="OrthoDB" id="674948at2759"/>
<evidence type="ECO:0000256" key="1">
    <source>
        <dbReference type="SAM" id="MobiDB-lite"/>
    </source>
</evidence>
<accession>A0A3P6UID5</accession>
<evidence type="ECO:0000313" key="3">
    <source>
        <dbReference type="Proteomes" id="UP000277928"/>
    </source>
</evidence>
<proteinExistence type="predicted"/>
<protein>
    <submittedName>
        <fullName evidence="2">Uncharacterized protein</fullName>
    </submittedName>
</protein>
<sequence length="215" mass="24304">MVANGSKRKVHAGTCLAVLMLSVCLLVAPNLSPLSKKRNEEEAEQVTTPAVQLPKRTPPLAGRSRSLLQFVSSVTDKFDVDFCGEEEGYGDASATNAGEQLVTFNNNSLRRRKKRVTLWNDNVTMRSQPLRIDMTGRGVPNYECVRIGNYERKRKVLPQEKRYLTSPDNYKPWIRTMNSAEYKHAKLSNGSTLRVYTDPGSYVSMDSKRFKIQRA</sequence>
<organism evidence="2 3">
    <name type="scientific">Litomosoides sigmodontis</name>
    <name type="common">Filarial nematode worm</name>
    <dbReference type="NCBI Taxonomy" id="42156"/>
    <lineage>
        <taxon>Eukaryota</taxon>
        <taxon>Metazoa</taxon>
        <taxon>Ecdysozoa</taxon>
        <taxon>Nematoda</taxon>
        <taxon>Chromadorea</taxon>
        <taxon>Rhabditida</taxon>
        <taxon>Spirurina</taxon>
        <taxon>Spiruromorpha</taxon>
        <taxon>Filarioidea</taxon>
        <taxon>Onchocercidae</taxon>
        <taxon>Litomosoides</taxon>
    </lineage>
</organism>
<gene>
    <name evidence="2" type="ORF">NLS_LOCUS3511</name>
</gene>
<dbReference type="STRING" id="42156.A0A3P6UID5"/>
<feature type="region of interest" description="Disordered" evidence="1">
    <location>
        <begin position="37"/>
        <end position="58"/>
    </location>
</feature>
<dbReference type="AlphaFoldDB" id="A0A3P6UID5"/>
<reference evidence="2 3" key="1">
    <citation type="submission" date="2018-08" db="EMBL/GenBank/DDBJ databases">
        <authorList>
            <person name="Laetsch R D."/>
            <person name="Stevens L."/>
            <person name="Kumar S."/>
            <person name="Blaxter L. M."/>
        </authorList>
    </citation>
    <scope>NUCLEOTIDE SEQUENCE [LARGE SCALE GENOMIC DNA]</scope>
</reference>
<keyword evidence="3" id="KW-1185">Reference proteome</keyword>
<name>A0A3P6UID5_LITSI</name>